<dbReference type="SUPFAM" id="SSF63411">
    <property type="entry name" value="LuxS/MPP-like metallohydrolase"/>
    <property type="match status" value="2"/>
</dbReference>
<dbReference type="GO" id="GO:0006508">
    <property type="term" value="P:proteolysis"/>
    <property type="evidence" value="ECO:0007669"/>
    <property type="project" value="UniProtKB-KW"/>
</dbReference>
<accession>A0A0S4XNV4</accession>
<protein>
    <submittedName>
        <fullName evidence="2">Processing protease</fullName>
    </submittedName>
</protein>
<name>A0A0S4XNV4_9BACT</name>
<keyword evidence="2" id="KW-0645">Protease</keyword>
<evidence type="ECO:0000313" key="2">
    <source>
        <dbReference type="EMBL" id="CUV65979.1"/>
    </source>
</evidence>
<dbReference type="Gene3D" id="3.30.830.10">
    <property type="entry name" value="Metalloenzyme, LuxS/M16 peptidase-like"/>
    <property type="match status" value="2"/>
</dbReference>
<evidence type="ECO:0000259" key="1">
    <source>
        <dbReference type="Pfam" id="PF05193"/>
    </source>
</evidence>
<gene>
    <name evidence="2" type="ORF">BN3087_540015</name>
</gene>
<dbReference type="EMBL" id="FAXN01000056">
    <property type="protein sequence ID" value="CUV65979.1"/>
    <property type="molecule type" value="Genomic_DNA"/>
</dbReference>
<feature type="domain" description="Peptidase M16 C-terminal" evidence="1">
    <location>
        <begin position="168"/>
        <end position="344"/>
    </location>
</feature>
<dbReference type="AlphaFoldDB" id="A0A0S4XNV4"/>
<proteinExistence type="predicted"/>
<dbReference type="GO" id="GO:0008233">
    <property type="term" value="F:peptidase activity"/>
    <property type="evidence" value="ECO:0007669"/>
    <property type="project" value="UniProtKB-KW"/>
</dbReference>
<sequence>MGASVFDIDVKGSKVPLIFEENKALPIVSMQIVFTNSGQLSSKKDGLVSMSAALLNEGTKKSGSVGFATKLDDKAITISSYAGRENFVIVVSSLKSEFKTAVLLLEELLKDPNYTDDSLSKIKMQKMGWLEQKKSDFDYIGALTLRQNIFEGTDLARDYEGTPKSIKSMTLEQMKDFIHSHLGYNNAIMVIGGDLSLEDAKDVSKNILSNLPKTENKVLPKLKASDKEIIKYNYNSDTEQAYIYFGAPFDFDYSSEEQYKAKIMEYILGGGGFGSRIMEEIRVKRGLAYSAYASLQRTKSASYLSGYLQTKLENEQKAKEIVREVINEFTTKGITQKELDEAKEFLVGSEALRVETLSQRLNRAFDDYYYGRPLGFSSEQNKLIDSVTLKEMNEFIASHKEITKLSFGVVTKK</sequence>
<organism evidence="2">
    <name type="scientific">Sulfurovum sp. enrichment culture clone C5</name>
    <dbReference type="NCBI Taxonomy" id="497650"/>
    <lineage>
        <taxon>Bacteria</taxon>
        <taxon>Pseudomonadati</taxon>
        <taxon>Campylobacterota</taxon>
        <taxon>Epsilonproteobacteria</taxon>
        <taxon>Campylobacterales</taxon>
        <taxon>Sulfurovaceae</taxon>
        <taxon>Sulfurovum</taxon>
        <taxon>environmental samples</taxon>
    </lineage>
</organism>
<dbReference type="InterPro" id="IPR011249">
    <property type="entry name" value="Metalloenz_LuxS/M16"/>
</dbReference>
<dbReference type="InterPro" id="IPR007863">
    <property type="entry name" value="Peptidase_M16_C"/>
</dbReference>
<reference evidence="2" key="1">
    <citation type="submission" date="2015-11" db="EMBL/GenBank/DDBJ databases">
        <authorList>
            <person name="Zhang Y."/>
            <person name="Guo Z."/>
        </authorList>
    </citation>
    <scope>NUCLEOTIDE SEQUENCE</scope>
    <source>
        <strain evidence="2">BN30871</strain>
    </source>
</reference>
<dbReference type="PANTHER" id="PTHR11851:SF225">
    <property type="entry name" value="NON-PEPTIDASE HOMOLOG YMXG"/>
    <property type="match status" value="1"/>
</dbReference>
<keyword evidence="2" id="KW-0378">Hydrolase</keyword>
<dbReference type="PANTHER" id="PTHR11851">
    <property type="entry name" value="METALLOPROTEASE"/>
    <property type="match status" value="1"/>
</dbReference>
<dbReference type="GO" id="GO:0046872">
    <property type="term" value="F:metal ion binding"/>
    <property type="evidence" value="ECO:0007669"/>
    <property type="project" value="InterPro"/>
</dbReference>
<dbReference type="Pfam" id="PF05193">
    <property type="entry name" value="Peptidase_M16_C"/>
    <property type="match status" value="1"/>
</dbReference>
<dbReference type="InterPro" id="IPR050361">
    <property type="entry name" value="MPP/UQCRC_Complex"/>
</dbReference>